<dbReference type="InParanoid" id="A0A2K3DHB4"/>
<dbReference type="Gramene" id="PNW79915">
    <property type="protein sequence ID" value="PNW79915"/>
    <property type="gene ID" value="CHLRE_08g371879v5"/>
</dbReference>
<keyword evidence="3" id="KW-1185">Reference proteome</keyword>
<dbReference type="AlphaFoldDB" id="A0A2K3DHB4"/>
<dbReference type="Proteomes" id="UP000006906">
    <property type="component" value="Chromosome 8"/>
</dbReference>
<evidence type="ECO:0000313" key="2">
    <source>
        <dbReference type="EMBL" id="PNW79915.1"/>
    </source>
</evidence>
<feature type="compositionally biased region" description="Polar residues" evidence="1">
    <location>
        <begin position="1"/>
        <end position="10"/>
    </location>
</feature>
<protein>
    <submittedName>
        <fullName evidence="2">Uncharacterized protein</fullName>
    </submittedName>
</protein>
<reference evidence="2 3" key="1">
    <citation type="journal article" date="2007" name="Science">
        <title>The Chlamydomonas genome reveals the evolution of key animal and plant functions.</title>
        <authorList>
            <person name="Merchant S.S."/>
            <person name="Prochnik S.E."/>
            <person name="Vallon O."/>
            <person name="Harris E.H."/>
            <person name="Karpowicz S.J."/>
            <person name="Witman G.B."/>
            <person name="Terry A."/>
            <person name="Salamov A."/>
            <person name="Fritz-Laylin L.K."/>
            <person name="Marechal-Drouard L."/>
            <person name="Marshall W.F."/>
            <person name="Qu L.H."/>
            <person name="Nelson D.R."/>
            <person name="Sanderfoot A.A."/>
            <person name="Spalding M.H."/>
            <person name="Kapitonov V.V."/>
            <person name="Ren Q."/>
            <person name="Ferris P."/>
            <person name="Lindquist E."/>
            <person name="Shapiro H."/>
            <person name="Lucas S.M."/>
            <person name="Grimwood J."/>
            <person name="Schmutz J."/>
            <person name="Cardol P."/>
            <person name="Cerutti H."/>
            <person name="Chanfreau G."/>
            <person name="Chen C.L."/>
            <person name="Cognat V."/>
            <person name="Croft M.T."/>
            <person name="Dent R."/>
            <person name="Dutcher S."/>
            <person name="Fernandez E."/>
            <person name="Fukuzawa H."/>
            <person name="Gonzalez-Ballester D."/>
            <person name="Gonzalez-Halphen D."/>
            <person name="Hallmann A."/>
            <person name="Hanikenne M."/>
            <person name="Hippler M."/>
            <person name="Inwood W."/>
            <person name="Jabbari K."/>
            <person name="Kalanon M."/>
            <person name="Kuras R."/>
            <person name="Lefebvre P.A."/>
            <person name="Lemaire S.D."/>
            <person name="Lobanov A.V."/>
            <person name="Lohr M."/>
            <person name="Manuell A."/>
            <person name="Meier I."/>
            <person name="Mets L."/>
            <person name="Mittag M."/>
            <person name="Mittelmeier T."/>
            <person name="Moroney J.V."/>
            <person name="Moseley J."/>
            <person name="Napoli C."/>
            <person name="Nedelcu A.M."/>
            <person name="Niyogi K."/>
            <person name="Novoselov S.V."/>
            <person name="Paulsen I.T."/>
            <person name="Pazour G."/>
            <person name="Purton S."/>
            <person name="Ral J.P."/>
            <person name="Riano-Pachon D.M."/>
            <person name="Riekhof W."/>
            <person name="Rymarquis L."/>
            <person name="Schroda M."/>
            <person name="Stern D."/>
            <person name="Umen J."/>
            <person name="Willows R."/>
            <person name="Wilson N."/>
            <person name="Zimmer S.L."/>
            <person name="Allmer J."/>
            <person name="Balk J."/>
            <person name="Bisova K."/>
            <person name="Chen C.J."/>
            <person name="Elias M."/>
            <person name="Gendler K."/>
            <person name="Hauser C."/>
            <person name="Lamb M.R."/>
            <person name="Ledford H."/>
            <person name="Long J.C."/>
            <person name="Minagawa J."/>
            <person name="Page M.D."/>
            <person name="Pan J."/>
            <person name="Pootakham W."/>
            <person name="Roje S."/>
            <person name="Rose A."/>
            <person name="Stahlberg E."/>
            <person name="Terauchi A.M."/>
            <person name="Yang P."/>
            <person name="Ball S."/>
            <person name="Bowler C."/>
            <person name="Dieckmann C.L."/>
            <person name="Gladyshev V.N."/>
            <person name="Green P."/>
            <person name="Jorgensen R."/>
            <person name="Mayfield S."/>
            <person name="Mueller-Roeber B."/>
            <person name="Rajamani S."/>
            <person name="Sayre R.T."/>
            <person name="Brokstein P."/>
            <person name="Dubchak I."/>
            <person name="Goodstein D."/>
            <person name="Hornick L."/>
            <person name="Huang Y.W."/>
            <person name="Jhaveri J."/>
            <person name="Luo Y."/>
            <person name="Martinez D."/>
            <person name="Ngau W.C."/>
            <person name="Otillar B."/>
            <person name="Poliakov A."/>
            <person name="Porter A."/>
            <person name="Szajkowski L."/>
            <person name="Werner G."/>
            <person name="Zhou K."/>
            <person name="Grigoriev I.V."/>
            <person name="Rokhsar D.S."/>
            <person name="Grossman A.R."/>
        </authorList>
    </citation>
    <scope>NUCLEOTIDE SEQUENCE [LARGE SCALE GENOMIC DNA]</scope>
    <source>
        <strain evidence="3">CC-503</strain>
    </source>
</reference>
<evidence type="ECO:0000313" key="3">
    <source>
        <dbReference type="Proteomes" id="UP000006906"/>
    </source>
</evidence>
<feature type="compositionally biased region" description="Low complexity" evidence="1">
    <location>
        <begin position="20"/>
        <end position="29"/>
    </location>
</feature>
<accession>A0A2K3DHB4</accession>
<sequence length="181" mass="18008">MSSTMPASATTHHRSWGGDATTTTPAPLRIRPPAPAPAQHPRAATLASSKLAAPTQVPASASPPGQAARNIVPAQAAPSRVKQPTQPGSGGKAATKDDEAAPTGTSDSPATTTTDPAATHDGSVKAQYYALPAQAGLHSLGLASAPPALSSPVSQHVGAELVPVLAVESAAVLESSLLHYN</sequence>
<dbReference type="GeneID" id="66054405"/>
<feature type="compositionally biased region" description="Low complexity" evidence="1">
    <location>
        <begin position="101"/>
        <end position="119"/>
    </location>
</feature>
<dbReference type="RefSeq" id="XP_042922050.1">
    <property type="nucleotide sequence ID" value="XM_043065049.1"/>
</dbReference>
<feature type="region of interest" description="Disordered" evidence="1">
    <location>
        <begin position="1"/>
        <end position="119"/>
    </location>
</feature>
<name>A0A2K3DHB4_CHLRE</name>
<evidence type="ECO:0000256" key="1">
    <source>
        <dbReference type="SAM" id="MobiDB-lite"/>
    </source>
</evidence>
<proteinExistence type="predicted"/>
<dbReference type="EMBL" id="CM008969">
    <property type="protein sequence ID" value="PNW79915.1"/>
    <property type="molecule type" value="Genomic_DNA"/>
</dbReference>
<dbReference type="KEGG" id="cre:CHLRE_08g371879v5"/>
<organism evidence="2 3">
    <name type="scientific">Chlamydomonas reinhardtii</name>
    <name type="common">Chlamydomonas smithii</name>
    <dbReference type="NCBI Taxonomy" id="3055"/>
    <lineage>
        <taxon>Eukaryota</taxon>
        <taxon>Viridiplantae</taxon>
        <taxon>Chlorophyta</taxon>
        <taxon>core chlorophytes</taxon>
        <taxon>Chlorophyceae</taxon>
        <taxon>CS clade</taxon>
        <taxon>Chlamydomonadales</taxon>
        <taxon>Chlamydomonadaceae</taxon>
        <taxon>Chlamydomonas</taxon>
    </lineage>
</organism>
<gene>
    <name evidence="2" type="ORF">CHLRE_08g371879v5</name>
</gene>